<keyword evidence="1" id="KW-0129">CBS domain</keyword>
<protein>
    <submittedName>
        <fullName evidence="3">CBS domain-containing protein</fullName>
    </submittedName>
</protein>
<proteinExistence type="predicted"/>
<dbReference type="OrthoDB" id="1523762at2"/>
<accession>A0A1I4ZDZ7</accession>
<gene>
    <name evidence="3" type="ORF">SAMN05421738_11337</name>
</gene>
<dbReference type="InterPro" id="IPR000644">
    <property type="entry name" value="CBS_dom"/>
</dbReference>
<name>A0A1I4ZDZ7_9FLAO</name>
<dbReference type="PROSITE" id="PS51371">
    <property type="entry name" value="CBS"/>
    <property type="match status" value="1"/>
</dbReference>
<dbReference type="Proteomes" id="UP000199149">
    <property type="component" value="Unassembled WGS sequence"/>
</dbReference>
<dbReference type="AlphaFoldDB" id="A0A1I4ZDZ7"/>
<reference evidence="4" key="1">
    <citation type="submission" date="2016-10" db="EMBL/GenBank/DDBJ databases">
        <authorList>
            <person name="Varghese N."/>
            <person name="Submissions S."/>
        </authorList>
    </citation>
    <scope>NUCLEOTIDE SEQUENCE [LARGE SCALE GENOMIC DNA]</scope>
    <source>
        <strain evidence="4">XJ109</strain>
    </source>
</reference>
<dbReference type="Gene3D" id="3.10.580.10">
    <property type="entry name" value="CBS-domain"/>
    <property type="match status" value="1"/>
</dbReference>
<organism evidence="3 4">
    <name type="scientific">Algoriella xinjiangensis</name>
    <dbReference type="NCBI Taxonomy" id="684065"/>
    <lineage>
        <taxon>Bacteria</taxon>
        <taxon>Pseudomonadati</taxon>
        <taxon>Bacteroidota</taxon>
        <taxon>Flavobacteriia</taxon>
        <taxon>Flavobacteriales</taxon>
        <taxon>Weeksellaceae</taxon>
        <taxon>Algoriella</taxon>
    </lineage>
</organism>
<evidence type="ECO:0000313" key="3">
    <source>
        <dbReference type="EMBL" id="SFN48427.1"/>
    </source>
</evidence>
<dbReference type="RefSeq" id="WP_092909036.1">
    <property type="nucleotide sequence ID" value="NZ_FOUZ01000013.1"/>
</dbReference>
<feature type="domain" description="CBS" evidence="2">
    <location>
        <begin position="64"/>
        <end position="125"/>
    </location>
</feature>
<dbReference type="EMBL" id="FOUZ01000013">
    <property type="protein sequence ID" value="SFN48427.1"/>
    <property type="molecule type" value="Genomic_DNA"/>
</dbReference>
<dbReference type="Pfam" id="PF00571">
    <property type="entry name" value="CBS"/>
    <property type="match status" value="1"/>
</dbReference>
<dbReference type="InterPro" id="IPR046342">
    <property type="entry name" value="CBS_dom_sf"/>
</dbReference>
<keyword evidence="4" id="KW-1185">Reference proteome</keyword>
<evidence type="ECO:0000256" key="1">
    <source>
        <dbReference type="PROSITE-ProRule" id="PRU00703"/>
    </source>
</evidence>
<dbReference type="SUPFAM" id="SSF54631">
    <property type="entry name" value="CBS-domain pair"/>
    <property type="match status" value="1"/>
</dbReference>
<evidence type="ECO:0000259" key="2">
    <source>
        <dbReference type="PROSITE" id="PS51371"/>
    </source>
</evidence>
<sequence>MYITEYISNEIKPGKFSYSPNQLLEVVQENKLTHLPMFKGLDFIGNISEEDLIELSFENKVVDYTSYLENFFLSDSSTLLEAIQMMYTNQANILPIINEHSNYIGSITENDIINTFANFPFVSAEGVSMLVSIAEKDLSMTAISNIIEANNGKILGMLIVGYKDDSVYVLLKFSSSNLLTIGETLERYGYQVIQKFYNDEKQELLQSRYAQLLKYMNT</sequence>
<evidence type="ECO:0000313" key="4">
    <source>
        <dbReference type="Proteomes" id="UP000199149"/>
    </source>
</evidence>
<dbReference type="STRING" id="684065.SAMN05421738_11337"/>